<evidence type="ECO:0000313" key="1">
    <source>
        <dbReference type="EMBL" id="EXX59765.1"/>
    </source>
</evidence>
<dbReference type="AlphaFoldDB" id="A0A015IZD7"/>
<proteinExistence type="predicted"/>
<gene>
    <name evidence="1" type="ORF">RirG_186110</name>
</gene>
<name>A0A015IZD7_RHIIW</name>
<accession>A0A015IZD7</accession>
<organism evidence="1 2">
    <name type="scientific">Rhizophagus irregularis (strain DAOM 197198w)</name>
    <name type="common">Glomus intraradices</name>
    <dbReference type="NCBI Taxonomy" id="1432141"/>
    <lineage>
        <taxon>Eukaryota</taxon>
        <taxon>Fungi</taxon>
        <taxon>Fungi incertae sedis</taxon>
        <taxon>Mucoromycota</taxon>
        <taxon>Glomeromycotina</taxon>
        <taxon>Glomeromycetes</taxon>
        <taxon>Glomerales</taxon>
        <taxon>Glomeraceae</taxon>
        <taxon>Rhizophagus</taxon>
    </lineage>
</organism>
<protein>
    <submittedName>
        <fullName evidence="1">Uncharacterized protein</fullName>
    </submittedName>
</protein>
<sequence length="49" mass="5380">MSNAFISGRQSKASKSWDKFATNAYTLYGDMGNVTESECSSTDDELFTS</sequence>
<dbReference type="HOGENOM" id="CLU_3143816_0_0_1"/>
<dbReference type="Proteomes" id="UP000022910">
    <property type="component" value="Unassembled WGS sequence"/>
</dbReference>
<reference evidence="1 2" key="1">
    <citation type="submission" date="2014-02" db="EMBL/GenBank/DDBJ databases">
        <title>Single nucleus genome sequencing reveals high similarity among nuclei of an endomycorrhizal fungus.</title>
        <authorList>
            <person name="Lin K."/>
            <person name="Geurts R."/>
            <person name="Zhang Z."/>
            <person name="Limpens E."/>
            <person name="Saunders D.G."/>
            <person name="Mu D."/>
            <person name="Pang E."/>
            <person name="Cao H."/>
            <person name="Cha H."/>
            <person name="Lin T."/>
            <person name="Zhou Q."/>
            <person name="Shang Y."/>
            <person name="Li Y."/>
            <person name="Ivanov S."/>
            <person name="Sharma T."/>
            <person name="Velzen R.V."/>
            <person name="Ruijter N.D."/>
            <person name="Aanen D.K."/>
            <person name="Win J."/>
            <person name="Kamoun S."/>
            <person name="Bisseling T."/>
            <person name="Huang S."/>
        </authorList>
    </citation>
    <scope>NUCLEOTIDE SEQUENCE [LARGE SCALE GENOMIC DNA]</scope>
    <source>
        <strain evidence="2">DAOM197198w</strain>
    </source>
</reference>
<dbReference type="EMBL" id="JEMT01026210">
    <property type="protein sequence ID" value="EXX59765.1"/>
    <property type="molecule type" value="Genomic_DNA"/>
</dbReference>
<evidence type="ECO:0000313" key="2">
    <source>
        <dbReference type="Proteomes" id="UP000022910"/>
    </source>
</evidence>
<comment type="caution">
    <text evidence="1">The sequence shown here is derived from an EMBL/GenBank/DDBJ whole genome shotgun (WGS) entry which is preliminary data.</text>
</comment>
<keyword evidence="2" id="KW-1185">Reference proteome</keyword>